<accession>A0A7C9VX45</accession>
<sequence length="210" mass="24036">MDELLGWCVVANVAATDLKHFSQGTKMWVLPPQWGDGGQDVIVVGRHRGSPGPVSQMVVPRVHLTNFRVRGIYQPTVHRQLTKEFQRRVPSQWESREEAEKVVEWWAHEATIYAGVRRPLKRADFYYRLADVLPGRVLQQWAVQDVMNPKLSFELGEVFRDQQEVDAVHELRELLDTIETAGVANWLNNELWPVVGAVADKIQALLSRAH</sequence>
<dbReference type="Proteomes" id="UP000481360">
    <property type="component" value="Unassembled WGS sequence"/>
</dbReference>
<comment type="caution">
    <text evidence="1">The sequence shown here is derived from an EMBL/GenBank/DDBJ whole genome shotgun (WGS) entry which is preliminary data.</text>
</comment>
<keyword evidence="2" id="KW-1185">Reference proteome</keyword>
<dbReference type="AlphaFoldDB" id="A0A7C9VX45"/>
<evidence type="ECO:0000313" key="2">
    <source>
        <dbReference type="Proteomes" id="UP000481360"/>
    </source>
</evidence>
<name>A0A7C9VX45_9PSEU</name>
<dbReference type="RefSeq" id="WP_166055975.1">
    <property type="nucleotide sequence ID" value="NZ_JAAMPJ010000021.1"/>
</dbReference>
<proteinExistence type="predicted"/>
<evidence type="ECO:0000313" key="1">
    <source>
        <dbReference type="EMBL" id="NGY66333.1"/>
    </source>
</evidence>
<organism evidence="1 2">
    <name type="scientific">Lentzea alba</name>
    <dbReference type="NCBI Taxonomy" id="2714351"/>
    <lineage>
        <taxon>Bacteria</taxon>
        <taxon>Bacillati</taxon>
        <taxon>Actinomycetota</taxon>
        <taxon>Actinomycetes</taxon>
        <taxon>Pseudonocardiales</taxon>
        <taxon>Pseudonocardiaceae</taxon>
        <taxon>Lentzea</taxon>
    </lineage>
</organism>
<dbReference type="EMBL" id="JAAMPJ010000021">
    <property type="protein sequence ID" value="NGY66333.1"/>
    <property type="molecule type" value="Genomic_DNA"/>
</dbReference>
<gene>
    <name evidence="1" type="ORF">G7043_46345</name>
</gene>
<protein>
    <submittedName>
        <fullName evidence="1">Uncharacterized protein</fullName>
    </submittedName>
</protein>
<reference evidence="1 2" key="1">
    <citation type="submission" date="2020-03" db="EMBL/GenBank/DDBJ databases">
        <title>Isolation and identification of active actinomycetes.</title>
        <authorList>
            <person name="Sun X."/>
        </authorList>
    </citation>
    <scope>NUCLEOTIDE SEQUENCE [LARGE SCALE GENOMIC DNA]</scope>
    <source>
        <strain evidence="1 2">NEAU-D13</strain>
    </source>
</reference>